<protein>
    <submittedName>
        <fullName evidence="1">DUF5052 family protein</fullName>
    </submittedName>
</protein>
<reference evidence="1 2" key="1">
    <citation type="submission" date="2018-11" db="EMBL/GenBank/DDBJ databases">
        <title>Genome sequencing and assembly of Anaerosphaera sp. nov., GS7-6-2.</title>
        <authorList>
            <person name="Rettenmaier R."/>
            <person name="Liebl W."/>
            <person name="Zverlov V."/>
        </authorList>
    </citation>
    <scope>NUCLEOTIDE SEQUENCE [LARGE SCALE GENOMIC DNA]</scope>
    <source>
        <strain evidence="1 2">GS7-6-2</strain>
    </source>
</reference>
<organism evidence="1 2">
    <name type="scientific">Anaerosphaera multitolerans</name>
    <dbReference type="NCBI Taxonomy" id="2487351"/>
    <lineage>
        <taxon>Bacteria</taxon>
        <taxon>Bacillati</taxon>
        <taxon>Bacillota</taxon>
        <taxon>Tissierellia</taxon>
        <taxon>Tissierellales</taxon>
        <taxon>Peptoniphilaceae</taxon>
        <taxon>Anaerosphaera</taxon>
    </lineage>
</organism>
<evidence type="ECO:0000313" key="1">
    <source>
        <dbReference type="EMBL" id="RVU55155.1"/>
    </source>
</evidence>
<sequence>MVFLLTGCQRVRKFFKDVETTTIGLSMVVKSYDENSQVIDQYSGRVGNVTRETKLDTESTESSVITFTVGGKEVQHVGSSVIMMEKGLEDIFSEYVKTIDFANRDITVPFLNKMVNDFREPFSGHDKVILIRSQNGTPLATFAGDKVYLDTTDVSKMTKLLVDGKTLIIYRCDYSIYDLDLLEQ</sequence>
<dbReference type="Proteomes" id="UP000288812">
    <property type="component" value="Unassembled WGS sequence"/>
</dbReference>
<accession>A0A437S7V4</accession>
<evidence type="ECO:0000313" key="2">
    <source>
        <dbReference type="Proteomes" id="UP000288812"/>
    </source>
</evidence>
<dbReference type="InterPro" id="IPR032484">
    <property type="entry name" value="DUF5052"/>
</dbReference>
<dbReference type="Pfam" id="PF16475">
    <property type="entry name" value="DUF5052"/>
    <property type="match status" value="1"/>
</dbReference>
<gene>
    <name evidence="1" type="ORF">EF514_03735</name>
</gene>
<dbReference type="OrthoDB" id="3266677at2"/>
<dbReference type="AlphaFoldDB" id="A0A437S7V4"/>
<name>A0A437S7V4_9FIRM</name>
<dbReference type="EMBL" id="RLIH01000004">
    <property type="protein sequence ID" value="RVU55155.1"/>
    <property type="molecule type" value="Genomic_DNA"/>
</dbReference>
<proteinExistence type="predicted"/>
<keyword evidence="2" id="KW-1185">Reference proteome</keyword>
<comment type="caution">
    <text evidence="1">The sequence shown here is derived from an EMBL/GenBank/DDBJ whole genome shotgun (WGS) entry which is preliminary data.</text>
</comment>